<dbReference type="PANTHER" id="PTHR30472">
    <property type="entry name" value="FERRIC ENTEROBACTIN TRANSPORT SYSTEM PERMEASE PROTEIN"/>
    <property type="match status" value="1"/>
</dbReference>
<dbReference type="RefSeq" id="WP_380898023.1">
    <property type="nucleotide sequence ID" value="NZ_JBHLTV010000027.1"/>
</dbReference>
<organism evidence="9 10">
    <name type="scientific">Scopulibacillus daqui</name>
    <dbReference type="NCBI Taxonomy" id="1469162"/>
    <lineage>
        <taxon>Bacteria</taxon>
        <taxon>Bacillati</taxon>
        <taxon>Bacillota</taxon>
        <taxon>Bacilli</taxon>
        <taxon>Bacillales</taxon>
        <taxon>Sporolactobacillaceae</taxon>
        <taxon>Scopulibacillus</taxon>
    </lineage>
</organism>
<dbReference type="Pfam" id="PF01032">
    <property type="entry name" value="FecCD"/>
    <property type="match status" value="1"/>
</dbReference>
<keyword evidence="5 8" id="KW-0812">Transmembrane</keyword>
<evidence type="ECO:0000313" key="10">
    <source>
        <dbReference type="Proteomes" id="UP000808914"/>
    </source>
</evidence>
<feature type="transmembrane region" description="Helical" evidence="8">
    <location>
        <begin position="73"/>
        <end position="93"/>
    </location>
</feature>
<keyword evidence="4" id="KW-1003">Cell membrane</keyword>
<keyword evidence="10" id="KW-1185">Reference proteome</keyword>
<protein>
    <submittedName>
        <fullName evidence="9">Iron complex transport system permease protein</fullName>
    </submittedName>
</protein>
<evidence type="ECO:0000256" key="5">
    <source>
        <dbReference type="ARBA" id="ARBA00022692"/>
    </source>
</evidence>
<evidence type="ECO:0000256" key="2">
    <source>
        <dbReference type="ARBA" id="ARBA00007935"/>
    </source>
</evidence>
<dbReference type="Proteomes" id="UP000808914">
    <property type="component" value="Unassembled WGS sequence"/>
</dbReference>
<feature type="transmembrane region" description="Helical" evidence="8">
    <location>
        <begin position="207"/>
        <end position="227"/>
    </location>
</feature>
<evidence type="ECO:0000256" key="3">
    <source>
        <dbReference type="ARBA" id="ARBA00022448"/>
    </source>
</evidence>
<dbReference type="PANTHER" id="PTHR30472:SF25">
    <property type="entry name" value="ABC TRANSPORTER PERMEASE PROTEIN MJ0876-RELATED"/>
    <property type="match status" value="1"/>
</dbReference>
<evidence type="ECO:0000256" key="4">
    <source>
        <dbReference type="ARBA" id="ARBA00022475"/>
    </source>
</evidence>
<evidence type="ECO:0000256" key="1">
    <source>
        <dbReference type="ARBA" id="ARBA00004651"/>
    </source>
</evidence>
<feature type="transmembrane region" description="Helical" evidence="8">
    <location>
        <begin position="12"/>
        <end position="33"/>
    </location>
</feature>
<dbReference type="CDD" id="cd06550">
    <property type="entry name" value="TM_ABC_iron-siderophores_like"/>
    <property type="match status" value="1"/>
</dbReference>
<sequence>MQNKFIQMRFNHVSGYFISIIIALFSMVAATAVGSVSLPFLQVIKVVLHHIFDIHFHKPVSAMNENIVWLIRLPRVLLAFLVGASLSLAGCAMQGLLKNPLADPYTLGVSSGASVGAVFVIYSGLTVPFLGEFTLPVISIIAGTLTIFLILGLTRLVNRGMSIEIMILAGIITSSFLSSFLSLMIALSDKDLKNIMNWLMGSVAMKGWSYSALLIPFLVIGWLILLFNRVELNILSVGEEHAHYLGLSIKQRKLIILLASTCLTGAAVAVSGTVGFVGLVIPHMMRLIWGPDYRHLMFLSFINGGSFLVLADLASRTMIAPTELPVGVITSFIGAPVFAIILIYQRRKRRV</sequence>
<evidence type="ECO:0000256" key="6">
    <source>
        <dbReference type="ARBA" id="ARBA00022989"/>
    </source>
</evidence>
<dbReference type="InterPro" id="IPR000522">
    <property type="entry name" value="ABC_transptr_permease_BtuC"/>
</dbReference>
<evidence type="ECO:0000256" key="8">
    <source>
        <dbReference type="SAM" id="Phobius"/>
    </source>
</evidence>
<feature type="transmembrane region" description="Helical" evidence="8">
    <location>
        <begin position="254"/>
        <end position="281"/>
    </location>
</feature>
<gene>
    <name evidence="9" type="ORF">JOD45_001543</name>
</gene>
<comment type="caution">
    <text evidence="9">The sequence shown here is derived from an EMBL/GenBank/DDBJ whole genome shotgun (WGS) entry which is preliminary data.</text>
</comment>
<dbReference type="EMBL" id="JAFBER010000007">
    <property type="protein sequence ID" value="MBM7645332.1"/>
    <property type="molecule type" value="Genomic_DNA"/>
</dbReference>
<evidence type="ECO:0000256" key="7">
    <source>
        <dbReference type="ARBA" id="ARBA00023136"/>
    </source>
</evidence>
<accession>A0ABS2PZ75</accession>
<comment type="subcellular location">
    <subcellularLocation>
        <location evidence="1">Cell membrane</location>
        <topology evidence="1">Multi-pass membrane protein</topology>
    </subcellularLocation>
</comment>
<keyword evidence="3" id="KW-0813">Transport</keyword>
<keyword evidence="6 8" id="KW-1133">Transmembrane helix</keyword>
<keyword evidence="7 8" id="KW-0472">Membrane</keyword>
<evidence type="ECO:0000313" key="9">
    <source>
        <dbReference type="EMBL" id="MBM7645332.1"/>
    </source>
</evidence>
<feature type="transmembrane region" description="Helical" evidence="8">
    <location>
        <begin position="326"/>
        <end position="344"/>
    </location>
</feature>
<feature type="transmembrane region" description="Helical" evidence="8">
    <location>
        <begin position="133"/>
        <end position="153"/>
    </location>
</feature>
<comment type="similarity">
    <text evidence="2">Belongs to the binding-protein-dependent transport system permease family. FecCD subfamily.</text>
</comment>
<dbReference type="SUPFAM" id="SSF81345">
    <property type="entry name" value="ABC transporter involved in vitamin B12 uptake, BtuC"/>
    <property type="match status" value="1"/>
</dbReference>
<feature type="transmembrane region" description="Helical" evidence="8">
    <location>
        <begin position="105"/>
        <end position="127"/>
    </location>
</feature>
<name>A0ABS2PZ75_9BACL</name>
<proteinExistence type="inferred from homology"/>
<dbReference type="Gene3D" id="1.10.3470.10">
    <property type="entry name" value="ABC transporter involved in vitamin B12 uptake, BtuC"/>
    <property type="match status" value="1"/>
</dbReference>
<dbReference type="InterPro" id="IPR037294">
    <property type="entry name" value="ABC_BtuC-like"/>
</dbReference>
<feature type="transmembrane region" description="Helical" evidence="8">
    <location>
        <begin position="165"/>
        <end position="187"/>
    </location>
</feature>
<reference evidence="9 10" key="1">
    <citation type="submission" date="2021-01" db="EMBL/GenBank/DDBJ databases">
        <title>Genomic Encyclopedia of Type Strains, Phase IV (KMG-IV): sequencing the most valuable type-strain genomes for metagenomic binning, comparative biology and taxonomic classification.</title>
        <authorList>
            <person name="Goeker M."/>
        </authorList>
    </citation>
    <scope>NUCLEOTIDE SEQUENCE [LARGE SCALE GENOMIC DNA]</scope>
    <source>
        <strain evidence="9 10">DSM 28236</strain>
    </source>
</reference>